<dbReference type="OrthoDB" id="6747351at2759"/>
<dbReference type="PANTHER" id="PTHR34153:SF2">
    <property type="entry name" value="SI:CH211-262H13.3-RELATED"/>
    <property type="match status" value="1"/>
</dbReference>
<feature type="region of interest" description="Disordered" evidence="1">
    <location>
        <begin position="117"/>
        <end position="149"/>
    </location>
</feature>
<proteinExistence type="predicted"/>
<keyword evidence="4" id="KW-1185">Reference proteome</keyword>
<gene>
    <name evidence="3" type="ORF">DSTB1V02_LOCUS13309</name>
</gene>
<sequence length="353" mass="39705">MECFGFLHIGTYKEARENIHNVELLTDWSDVGVSSARKRKVKPPDRYGPQLRGGEQKHSTFKRNFLKKKQRFEYSPKTSDDFTCESSLPDSTSEESVEEMPQKLIGMKKQQIYSTTFPPHHISKFPQGNDEDMDAASSQGQLNFSSSSADNGVATGAQFSRPSIPESYENGILLKKILHILVEVRAEVKEQGKNLNAIWTSLASGTQLPQRDFMTRLKDVSLPLSSIEELERLVTSFVTKEEERNALVMYLAQFGGNTVKDTAYSIMRALLLNALAAKYSFQGAKGKKSFKETGLPQIIFQAVCRNQKLGGAIQIKEVNAIVGEWLRYASARMRSGGKKIEEWKPMDDDIKPH</sequence>
<dbReference type="Pfam" id="PF16064">
    <property type="entry name" value="DUF4806"/>
    <property type="match status" value="1"/>
</dbReference>
<evidence type="ECO:0000259" key="2">
    <source>
        <dbReference type="Pfam" id="PF16064"/>
    </source>
</evidence>
<dbReference type="EMBL" id="LR905618">
    <property type="protein sequence ID" value="CAD7253561.1"/>
    <property type="molecule type" value="Genomic_DNA"/>
</dbReference>
<feature type="compositionally biased region" description="Low complexity" evidence="1">
    <location>
        <begin position="137"/>
        <end position="148"/>
    </location>
</feature>
<dbReference type="AlphaFoldDB" id="A0A7R9AGM1"/>
<accession>A0A7R9AGM1</accession>
<dbReference type="Proteomes" id="UP000677054">
    <property type="component" value="Unassembled WGS sequence"/>
</dbReference>
<name>A0A7R9AGM1_9CRUS</name>
<dbReference type="EMBL" id="CAJPEV010006101">
    <property type="protein sequence ID" value="CAG0903837.1"/>
    <property type="molecule type" value="Genomic_DNA"/>
</dbReference>
<reference evidence="3" key="1">
    <citation type="submission" date="2020-11" db="EMBL/GenBank/DDBJ databases">
        <authorList>
            <person name="Tran Van P."/>
        </authorList>
    </citation>
    <scope>NUCLEOTIDE SEQUENCE</scope>
</reference>
<feature type="domain" description="DUF4806" evidence="2">
    <location>
        <begin position="218"/>
        <end position="293"/>
    </location>
</feature>
<evidence type="ECO:0000313" key="4">
    <source>
        <dbReference type="Proteomes" id="UP000677054"/>
    </source>
</evidence>
<evidence type="ECO:0000256" key="1">
    <source>
        <dbReference type="SAM" id="MobiDB-lite"/>
    </source>
</evidence>
<dbReference type="InterPro" id="IPR032071">
    <property type="entry name" value="DUF4806"/>
</dbReference>
<dbReference type="PANTHER" id="PTHR34153">
    <property type="entry name" value="SI:CH211-262H13.3-RELATED-RELATED"/>
    <property type="match status" value="1"/>
</dbReference>
<protein>
    <recommendedName>
        <fullName evidence="2">DUF4806 domain-containing protein</fullName>
    </recommendedName>
</protein>
<evidence type="ECO:0000313" key="3">
    <source>
        <dbReference type="EMBL" id="CAD7253561.1"/>
    </source>
</evidence>
<organism evidence="3">
    <name type="scientific">Darwinula stevensoni</name>
    <dbReference type="NCBI Taxonomy" id="69355"/>
    <lineage>
        <taxon>Eukaryota</taxon>
        <taxon>Metazoa</taxon>
        <taxon>Ecdysozoa</taxon>
        <taxon>Arthropoda</taxon>
        <taxon>Crustacea</taxon>
        <taxon>Oligostraca</taxon>
        <taxon>Ostracoda</taxon>
        <taxon>Podocopa</taxon>
        <taxon>Podocopida</taxon>
        <taxon>Darwinulocopina</taxon>
        <taxon>Darwinuloidea</taxon>
        <taxon>Darwinulidae</taxon>
        <taxon>Darwinula</taxon>
    </lineage>
</organism>
<feature type="non-terminal residue" evidence="3">
    <location>
        <position position="1"/>
    </location>
</feature>
<feature type="region of interest" description="Disordered" evidence="1">
    <location>
        <begin position="76"/>
        <end position="96"/>
    </location>
</feature>
<feature type="region of interest" description="Disordered" evidence="1">
    <location>
        <begin position="36"/>
        <end position="58"/>
    </location>
</feature>